<feature type="transmembrane region" description="Helical" evidence="9">
    <location>
        <begin position="173"/>
        <end position="194"/>
    </location>
</feature>
<dbReference type="PANTHER" id="PTHR30574:SF1">
    <property type="entry name" value="SULPHUR TRANSPORT DOMAIN-CONTAINING PROTEIN"/>
    <property type="match status" value="1"/>
</dbReference>
<dbReference type="EMBL" id="LT838272">
    <property type="protein sequence ID" value="SMB93520.1"/>
    <property type="molecule type" value="Genomic_DNA"/>
</dbReference>
<comment type="subcellular location">
    <subcellularLocation>
        <location evidence="1">Cell inner membrane</location>
        <topology evidence="1">Multi-pass membrane protein</topology>
    </subcellularLocation>
</comment>
<evidence type="ECO:0000256" key="5">
    <source>
        <dbReference type="ARBA" id="ARBA00022692"/>
    </source>
</evidence>
<keyword evidence="7 9" id="KW-0472">Membrane</keyword>
<feature type="transmembrane region" description="Helical" evidence="9">
    <location>
        <begin position="134"/>
        <end position="151"/>
    </location>
</feature>
<proteinExistence type="inferred from homology"/>
<evidence type="ECO:0000256" key="9">
    <source>
        <dbReference type="SAM" id="Phobius"/>
    </source>
</evidence>
<evidence type="ECO:0000256" key="7">
    <source>
        <dbReference type="ARBA" id="ARBA00023136"/>
    </source>
</evidence>
<keyword evidence="2" id="KW-0813">Transport</keyword>
<evidence type="ECO:0000313" key="11">
    <source>
        <dbReference type="Proteomes" id="UP000192569"/>
    </source>
</evidence>
<sequence>MPAGVKSQLPQALIFLALALGLTAWLRSQDILLAGTWLFGLSLGYVLQRSRFCFVACFRDPWITGNTSLSRALVLSLMIATLAFALASLYLDRPGEVYPVGWHMLLGGFIFGIGMVLAGGCATGTLTRAGEGHVLQWLVLIAFILGSLWGAHDFGWWHKVFIKEAPLIFFPDWAGWFWALFLQIVFLGGIYLGLLRLERRAFPGTLSTSSIQIKGLEEVSKQPFWSRAWPYWVGGVLIALLDAGLLVFRGSPWGITTAFTYWGAKIYRLLGGAPESWYYFMLPENALALKTPFFREPRTILNLGIIAGSLLSALFASEFRARFPRSFQGATWSLAGGLLMGYGARVGMGCNIGSFFNGIASLSLHGFVFGLGLVLGAYLGIHLLLRFLVGDLSKA</sequence>
<feature type="transmembrane region" description="Helical" evidence="9">
    <location>
        <begin position="229"/>
        <end position="248"/>
    </location>
</feature>
<feature type="transmembrane region" description="Helical" evidence="9">
    <location>
        <begin position="70"/>
        <end position="90"/>
    </location>
</feature>
<organism evidence="10 11">
    <name type="scientific">Thermanaeromonas toyohensis ToBE</name>
    <dbReference type="NCBI Taxonomy" id="698762"/>
    <lineage>
        <taxon>Bacteria</taxon>
        <taxon>Bacillati</taxon>
        <taxon>Bacillota</taxon>
        <taxon>Clostridia</taxon>
        <taxon>Neomoorellales</taxon>
        <taxon>Neomoorellaceae</taxon>
        <taxon>Thermanaeromonas</taxon>
    </lineage>
</organism>
<evidence type="ECO:0000256" key="3">
    <source>
        <dbReference type="ARBA" id="ARBA00022475"/>
    </source>
</evidence>
<evidence type="ECO:0000256" key="8">
    <source>
        <dbReference type="ARBA" id="ARBA00035655"/>
    </source>
</evidence>
<evidence type="ECO:0000256" key="4">
    <source>
        <dbReference type="ARBA" id="ARBA00022519"/>
    </source>
</evidence>
<evidence type="ECO:0000256" key="1">
    <source>
        <dbReference type="ARBA" id="ARBA00004429"/>
    </source>
</evidence>
<keyword evidence="4" id="KW-0997">Cell inner membrane</keyword>
<evidence type="ECO:0000256" key="2">
    <source>
        <dbReference type="ARBA" id="ARBA00022448"/>
    </source>
</evidence>
<dbReference type="Proteomes" id="UP000192569">
    <property type="component" value="Chromosome I"/>
</dbReference>
<feature type="transmembrane region" description="Helical" evidence="9">
    <location>
        <begin position="102"/>
        <end position="122"/>
    </location>
</feature>
<feature type="transmembrane region" description="Helical" evidence="9">
    <location>
        <begin position="367"/>
        <end position="389"/>
    </location>
</feature>
<keyword evidence="11" id="KW-1185">Reference proteome</keyword>
<feature type="transmembrane region" description="Helical" evidence="9">
    <location>
        <begin position="299"/>
        <end position="317"/>
    </location>
</feature>
<gene>
    <name evidence="10" type="ORF">SAMN00808754_0869</name>
</gene>
<evidence type="ECO:0000256" key="6">
    <source>
        <dbReference type="ARBA" id="ARBA00022989"/>
    </source>
</evidence>
<accession>A0A1W1VJW8</accession>
<reference evidence="10 11" key="1">
    <citation type="submission" date="2017-04" db="EMBL/GenBank/DDBJ databases">
        <authorList>
            <person name="Afonso C.L."/>
            <person name="Miller P.J."/>
            <person name="Scott M.A."/>
            <person name="Spackman E."/>
            <person name="Goraichik I."/>
            <person name="Dimitrov K.M."/>
            <person name="Suarez D.L."/>
            <person name="Swayne D.E."/>
        </authorList>
    </citation>
    <scope>NUCLEOTIDE SEQUENCE [LARGE SCALE GENOMIC DNA]</scope>
    <source>
        <strain evidence="10 11">ToBE</strain>
    </source>
</reference>
<dbReference type="STRING" id="698762.SAMN00808754_0869"/>
<dbReference type="PANTHER" id="PTHR30574">
    <property type="entry name" value="INNER MEMBRANE PROTEIN YEDE"/>
    <property type="match status" value="1"/>
</dbReference>
<feature type="transmembrane region" description="Helical" evidence="9">
    <location>
        <begin position="329"/>
        <end position="347"/>
    </location>
</feature>
<dbReference type="Pfam" id="PF04143">
    <property type="entry name" value="Sulf_transp"/>
    <property type="match status" value="1"/>
</dbReference>
<dbReference type="InterPro" id="IPR007272">
    <property type="entry name" value="Sulf_transp_TsuA/YedE"/>
</dbReference>
<dbReference type="AlphaFoldDB" id="A0A1W1VJW8"/>
<keyword evidence="5 9" id="KW-0812">Transmembrane</keyword>
<name>A0A1W1VJW8_9FIRM</name>
<keyword evidence="3" id="KW-1003">Cell membrane</keyword>
<protein>
    <submittedName>
        <fullName evidence="10">Uncharacterized protein</fullName>
    </submittedName>
</protein>
<evidence type="ECO:0000313" key="10">
    <source>
        <dbReference type="EMBL" id="SMB93520.1"/>
    </source>
</evidence>
<comment type="similarity">
    <text evidence="8">Belongs to the TsuA/YedE (TC 9.B.102) family.</text>
</comment>
<keyword evidence="6 9" id="KW-1133">Transmembrane helix</keyword>
<dbReference type="GO" id="GO:0005886">
    <property type="term" value="C:plasma membrane"/>
    <property type="evidence" value="ECO:0007669"/>
    <property type="project" value="UniProtKB-SubCell"/>
</dbReference>